<dbReference type="Proteomes" id="UP001500822">
    <property type="component" value="Unassembled WGS sequence"/>
</dbReference>
<evidence type="ECO:0000259" key="5">
    <source>
        <dbReference type="PROSITE" id="PS50977"/>
    </source>
</evidence>
<evidence type="ECO:0000256" key="4">
    <source>
        <dbReference type="PROSITE-ProRule" id="PRU00335"/>
    </source>
</evidence>
<feature type="DNA-binding region" description="H-T-H motif" evidence="4">
    <location>
        <begin position="38"/>
        <end position="57"/>
    </location>
</feature>
<evidence type="ECO:0000256" key="1">
    <source>
        <dbReference type="ARBA" id="ARBA00023015"/>
    </source>
</evidence>
<evidence type="ECO:0000256" key="3">
    <source>
        <dbReference type="ARBA" id="ARBA00023163"/>
    </source>
</evidence>
<protein>
    <submittedName>
        <fullName evidence="6">TetR/AcrR family transcriptional regulator</fullName>
    </submittedName>
</protein>
<feature type="domain" description="HTH tetR-type" evidence="5">
    <location>
        <begin position="15"/>
        <end position="75"/>
    </location>
</feature>
<dbReference type="Pfam" id="PF00440">
    <property type="entry name" value="TetR_N"/>
    <property type="match status" value="1"/>
</dbReference>
<dbReference type="InterPro" id="IPR050109">
    <property type="entry name" value="HTH-type_TetR-like_transc_reg"/>
</dbReference>
<dbReference type="PROSITE" id="PS01081">
    <property type="entry name" value="HTH_TETR_1"/>
    <property type="match status" value="1"/>
</dbReference>
<dbReference type="InterPro" id="IPR009057">
    <property type="entry name" value="Homeodomain-like_sf"/>
</dbReference>
<keyword evidence="3" id="KW-0804">Transcription</keyword>
<dbReference type="SUPFAM" id="SSF46689">
    <property type="entry name" value="Homeodomain-like"/>
    <property type="match status" value="1"/>
</dbReference>
<dbReference type="PANTHER" id="PTHR30055:SF234">
    <property type="entry name" value="HTH-TYPE TRANSCRIPTIONAL REGULATOR BETI"/>
    <property type="match status" value="1"/>
</dbReference>
<proteinExistence type="predicted"/>
<dbReference type="Pfam" id="PF17754">
    <property type="entry name" value="TetR_C_14"/>
    <property type="match status" value="1"/>
</dbReference>
<dbReference type="PANTHER" id="PTHR30055">
    <property type="entry name" value="HTH-TYPE TRANSCRIPTIONAL REGULATOR RUTR"/>
    <property type="match status" value="1"/>
</dbReference>
<dbReference type="InterPro" id="IPR041347">
    <property type="entry name" value="MftR_C"/>
</dbReference>
<dbReference type="Gene3D" id="1.10.10.60">
    <property type="entry name" value="Homeodomain-like"/>
    <property type="match status" value="1"/>
</dbReference>
<accession>A0ABP8ZBY1</accession>
<dbReference type="PRINTS" id="PR00455">
    <property type="entry name" value="HTHTETR"/>
</dbReference>
<dbReference type="InterPro" id="IPR001647">
    <property type="entry name" value="HTH_TetR"/>
</dbReference>
<dbReference type="RefSeq" id="WP_246994520.1">
    <property type="nucleotide sequence ID" value="NZ_BAABIE010000011.1"/>
</dbReference>
<reference evidence="7" key="1">
    <citation type="journal article" date="2019" name="Int. J. Syst. Evol. Microbiol.">
        <title>The Global Catalogue of Microorganisms (GCM) 10K type strain sequencing project: providing services to taxonomists for standard genome sequencing and annotation.</title>
        <authorList>
            <consortium name="The Broad Institute Genomics Platform"/>
            <consortium name="The Broad Institute Genome Sequencing Center for Infectious Disease"/>
            <person name="Wu L."/>
            <person name="Ma J."/>
        </authorList>
    </citation>
    <scope>NUCLEOTIDE SEQUENCE [LARGE SCALE GENOMIC DNA]</scope>
    <source>
        <strain evidence="7">JCM 18077</strain>
    </source>
</reference>
<dbReference type="InterPro" id="IPR023772">
    <property type="entry name" value="DNA-bd_HTH_TetR-type_CS"/>
</dbReference>
<evidence type="ECO:0000256" key="2">
    <source>
        <dbReference type="ARBA" id="ARBA00023125"/>
    </source>
</evidence>
<organism evidence="6 7">
    <name type="scientific">Gordonia alkaliphila</name>
    <dbReference type="NCBI Taxonomy" id="1053547"/>
    <lineage>
        <taxon>Bacteria</taxon>
        <taxon>Bacillati</taxon>
        <taxon>Actinomycetota</taxon>
        <taxon>Actinomycetes</taxon>
        <taxon>Mycobacteriales</taxon>
        <taxon>Gordoniaceae</taxon>
        <taxon>Gordonia</taxon>
    </lineage>
</organism>
<evidence type="ECO:0000313" key="7">
    <source>
        <dbReference type="Proteomes" id="UP001500822"/>
    </source>
</evidence>
<comment type="caution">
    <text evidence="6">The sequence shown here is derived from an EMBL/GenBank/DDBJ whole genome shotgun (WGS) entry which is preliminary data.</text>
</comment>
<dbReference type="Gene3D" id="1.10.357.10">
    <property type="entry name" value="Tetracycline Repressor, domain 2"/>
    <property type="match status" value="1"/>
</dbReference>
<keyword evidence="7" id="KW-1185">Reference proteome</keyword>
<dbReference type="PROSITE" id="PS50977">
    <property type="entry name" value="HTH_TETR_2"/>
    <property type="match status" value="1"/>
</dbReference>
<keyword evidence="2 4" id="KW-0238">DNA-binding</keyword>
<name>A0ABP8ZBY1_9ACTN</name>
<dbReference type="EMBL" id="BAABIE010000011">
    <property type="protein sequence ID" value="GAA4752587.1"/>
    <property type="molecule type" value="Genomic_DNA"/>
</dbReference>
<keyword evidence="1" id="KW-0805">Transcription regulation</keyword>
<evidence type="ECO:0000313" key="6">
    <source>
        <dbReference type="EMBL" id="GAA4752587.1"/>
    </source>
</evidence>
<sequence length="196" mass="21554">MTGESRLGVRAQNKARTRSAIRFAALDLVTKQGYHATTVAQIAEAAGVSHTTLFRYFESKEQVLISDDLVEARLEIFENAPAGLSHFDLLRHILRELFAIGMADEWAANPDRAHLLRSEPTLRMANQLALDGMLQEGIALIAAYTGTDESSLSLRVFIAAVSGVLMHIVERATLPDEETLAELLEAMDLLERGLPL</sequence>
<gene>
    <name evidence="6" type="ORF">GCM10023217_24480</name>
</gene>